<accession>A0A379E537</accession>
<dbReference type="Proteomes" id="UP000255469">
    <property type="component" value="Unassembled WGS sequence"/>
</dbReference>
<evidence type="ECO:0008006" key="4">
    <source>
        <dbReference type="Google" id="ProtNLM"/>
    </source>
</evidence>
<dbReference type="AlphaFoldDB" id="A0A379E537"/>
<dbReference type="EMBL" id="UGTM01000001">
    <property type="protein sequence ID" value="SUB87828.1"/>
    <property type="molecule type" value="Genomic_DNA"/>
</dbReference>
<gene>
    <name evidence="2" type="ORF">NCTC13067_01509</name>
</gene>
<proteinExistence type="predicted"/>
<dbReference type="RefSeq" id="WP_025067113.1">
    <property type="nucleotide sequence ID" value="NZ_UGTM01000001.1"/>
</dbReference>
<organism evidence="2 3">
    <name type="scientific">Prevotella denticola</name>
    <dbReference type="NCBI Taxonomy" id="28129"/>
    <lineage>
        <taxon>Bacteria</taxon>
        <taxon>Pseudomonadati</taxon>
        <taxon>Bacteroidota</taxon>
        <taxon>Bacteroidia</taxon>
        <taxon>Bacteroidales</taxon>
        <taxon>Prevotellaceae</taxon>
        <taxon>Prevotella</taxon>
    </lineage>
</organism>
<evidence type="ECO:0000256" key="1">
    <source>
        <dbReference type="SAM" id="MobiDB-lite"/>
    </source>
</evidence>
<evidence type="ECO:0000313" key="3">
    <source>
        <dbReference type="Proteomes" id="UP000255469"/>
    </source>
</evidence>
<reference evidence="2 3" key="1">
    <citation type="submission" date="2018-06" db="EMBL/GenBank/DDBJ databases">
        <authorList>
            <consortium name="Pathogen Informatics"/>
            <person name="Doyle S."/>
        </authorList>
    </citation>
    <scope>NUCLEOTIDE SEQUENCE [LARGE SCALE GENOMIC DNA]</scope>
    <source>
        <strain evidence="2 3">NCTC13067</strain>
    </source>
</reference>
<feature type="compositionally biased region" description="Basic residues" evidence="1">
    <location>
        <begin position="156"/>
        <end position="167"/>
    </location>
</feature>
<feature type="region of interest" description="Disordered" evidence="1">
    <location>
        <begin position="147"/>
        <end position="167"/>
    </location>
</feature>
<sequence length="167" mass="19019">MKRFLILFILAISVLGTSAQSVEGLIRQYRHEKHADYVHIPRLVMSMARLFVKEDTEDAKVVKAVSSIRVLDLEDCPATVRENFRKTLRTFRPAGYTPVIFNKEADATSRIYIREKKGYVRELLILSADNTDGAIVQIKGKIRPEDVDRVAEQNTKKGKRGKKTTSL</sequence>
<name>A0A379E537_9BACT</name>
<dbReference type="Pfam" id="PF14060">
    <property type="entry name" value="DUF4252"/>
    <property type="match status" value="1"/>
</dbReference>
<evidence type="ECO:0000313" key="2">
    <source>
        <dbReference type="EMBL" id="SUB87828.1"/>
    </source>
</evidence>
<dbReference type="InterPro" id="IPR025348">
    <property type="entry name" value="DUF4252"/>
</dbReference>
<protein>
    <recommendedName>
        <fullName evidence="4">DUF4252 domain-containing protein</fullName>
    </recommendedName>
</protein>